<keyword evidence="3" id="KW-1185">Reference proteome</keyword>
<sequence>MGEGSANPTDPHHTPTITQPSTSQPQKKQPRRKQRKETKVSQPSVPTEPMADEIKNVESVPTHSNDPLLSSEDSLKLNKLMELCTNLQKKVLDLETTNTIQALEIDSLKKRVKKIEKNQKSRTYKLKRLYKEDASKQGRKILDINADEDITLDSTHVDTDPDMFGVHDLHGDEVFIKIKEPVVNAATTTTTTATTTVADEVEMTLAQTLIEIKSAKPKAKRIVMQEPSESTLTSSSQKPSQVKSQGSKDKGKEKMIESKNPLKKKNQIMYDKEVALNLQAQLQAELEEEERISRQKEEEANIALIES</sequence>
<evidence type="ECO:0000256" key="1">
    <source>
        <dbReference type="SAM" id="MobiDB-lite"/>
    </source>
</evidence>
<reference evidence="2" key="2">
    <citation type="submission" date="2022-01" db="EMBL/GenBank/DDBJ databases">
        <authorList>
            <person name="Yamashiro T."/>
            <person name="Shiraishi A."/>
            <person name="Satake H."/>
            <person name="Nakayama K."/>
        </authorList>
    </citation>
    <scope>NUCLEOTIDE SEQUENCE</scope>
</reference>
<organism evidence="2 3">
    <name type="scientific">Tanacetum coccineum</name>
    <dbReference type="NCBI Taxonomy" id="301880"/>
    <lineage>
        <taxon>Eukaryota</taxon>
        <taxon>Viridiplantae</taxon>
        <taxon>Streptophyta</taxon>
        <taxon>Embryophyta</taxon>
        <taxon>Tracheophyta</taxon>
        <taxon>Spermatophyta</taxon>
        <taxon>Magnoliopsida</taxon>
        <taxon>eudicotyledons</taxon>
        <taxon>Gunneridae</taxon>
        <taxon>Pentapetalae</taxon>
        <taxon>asterids</taxon>
        <taxon>campanulids</taxon>
        <taxon>Asterales</taxon>
        <taxon>Asteraceae</taxon>
        <taxon>Asteroideae</taxon>
        <taxon>Anthemideae</taxon>
        <taxon>Anthemidinae</taxon>
        <taxon>Tanacetum</taxon>
    </lineage>
</organism>
<feature type="compositionally biased region" description="Low complexity" evidence="1">
    <location>
        <begin position="234"/>
        <end position="245"/>
    </location>
</feature>
<feature type="compositionally biased region" description="Low complexity" evidence="1">
    <location>
        <begin position="14"/>
        <end position="27"/>
    </location>
</feature>
<gene>
    <name evidence="2" type="ORF">Tco_1082434</name>
</gene>
<dbReference type="Proteomes" id="UP001151760">
    <property type="component" value="Unassembled WGS sequence"/>
</dbReference>
<feature type="region of interest" description="Disordered" evidence="1">
    <location>
        <begin position="288"/>
        <end position="307"/>
    </location>
</feature>
<name>A0ABQ5I192_9ASTR</name>
<evidence type="ECO:0000313" key="2">
    <source>
        <dbReference type="EMBL" id="GJT93589.1"/>
    </source>
</evidence>
<feature type="region of interest" description="Disordered" evidence="1">
    <location>
        <begin position="217"/>
        <end position="264"/>
    </location>
</feature>
<feature type="compositionally biased region" description="Polar residues" evidence="1">
    <location>
        <begin position="59"/>
        <end position="69"/>
    </location>
</feature>
<accession>A0ABQ5I192</accession>
<evidence type="ECO:0000313" key="3">
    <source>
        <dbReference type="Proteomes" id="UP001151760"/>
    </source>
</evidence>
<protein>
    <submittedName>
        <fullName evidence="2">Uncharacterized protein</fullName>
    </submittedName>
</protein>
<feature type="compositionally biased region" description="Basic and acidic residues" evidence="1">
    <location>
        <begin position="246"/>
        <end position="257"/>
    </location>
</feature>
<reference evidence="2" key="1">
    <citation type="journal article" date="2022" name="Int. J. Mol. Sci.">
        <title>Draft Genome of Tanacetum Coccineum: Genomic Comparison of Closely Related Tanacetum-Family Plants.</title>
        <authorList>
            <person name="Yamashiro T."/>
            <person name="Shiraishi A."/>
            <person name="Nakayama K."/>
            <person name="Satake H."/>
        </authorList>
    </citation>
    <scope>NUCLEOTIDE SEQUENCE</scope>
</reference>
<feature type="region of interest" description="Disordered" evidence="1">
    <location>
        <begin position="1"/>
        <end position="69"/>
    </location>
</feature>
<dbReference type="EMBL" id="BQNB010020217">
    <property type="protein sequence ID" value="GJT93589.1"/>
    <property type="molecule type" value="Genomic_DNA"/>
</dbReference>
<proteinExistence type="predicted"/>
<comment type="caution">
    <text evidence="2">The sequence shown here is derived from an EMBL/GenBank/DDBJ whole genome shotgun (WGS) entry which is preliminary data.</text>
</comment>